<evidence type="ECO:0000313" key="2">
    <source>
        <dbReference type="Proteomes" id="UP000067434"/>
    </source>
</evidence>
<dbReference type="EMBL" id="CP009961">
    <property type="protein sequence ID" value="AKG39075.1"/>
    <property type="molecule type" value="Genomic_DNA"/>
</dbReference>
<reference evidence="1 2" key="1">
    <citation type="journal article" date="2015" name="Stand. Genomic Sci.">
        <title>Complete genome sequence of and proposal of Thermofilum uzonense sp. nov. a novel hyperthermophilic crenarchaeon and emended description of the genus Thermofilum.</title>
        <authorList>
            <person name="Toshchakov S.V."/>
            <person name="Korzhenkov A.A."/>
            <person name="Samarov N.I."/>
            <person name="Mazunin I.O."/>
            <person name="Mozhey O.I."/>
            <person name="Shmyr I.S."/>
            <person name="Derbikova K.S."/>
            <person name="Taranov E.A."/>
            <person name="Dominova I.N."/>
            <person name="Bonch-Osmolovskaya E.A."/>
            <person name="Patrushev M.V."/>
            <person name="Podosokorskaya O.A."/>
            <person name="Kublanov I.V."/>
        </authorList>
    </citation>
    <scope>NUCLEOTIDE SEQUENCE [LARGE SCALE GENOMIC DNA]</scope>
    <source>
        <strain evidence="1 2">1807-2</strain>
    </source>
</reference>
<name>A0A0F7FJI6_9CREN</name>
<dbReference type="HOGENOM" id="CLU_2217192_0_0_2"/>
<protein>
    <submittedName>
        <fullName evidence="1">Uncharacterized protein</fullName>
    </submittedName>
</protein>
<evidence type="ECO:0000313" key="1">
    <source>
        <dbReference type="EMBL" id="AKG39075.1"/>
    </source>
</evidence>
<proteinExistence type="predicted"/>
<keyword evidence="2" id="KW-1185">Reference proteome</keyword>
<accession>A0A0F7FJI6</accession>
<dbReference type="GeneID" id="25402014"/>
<organism evidence="1 2">
    <name type="scientific">Infirmifilum uzonense</name>
    <dbReference type="NCBI Taxonomy" id="1550241"/>
    <lineage>
        <taxon>Archaea</taxon>
        <taxon>Thermoproteota</taxon>
        <taxon>Thermoprotei</taxon>
        <taxon>Thermofilales</taxon>
        <taxon>Thermofilaceae</taxon>
        <taxon>Infirmifilum</taxon>
    </lineage>
</organism>
<gene>
    <name evidence="1" type="ORF">MA03_07245</name>
</gene>
<sequence>MKAGVKGEDHSALQASTSGDWHELSRVLTRFLASQRGRVAVLTLKRLQRAGFKHPRNLSGFYAVLRELFLLNGLPDPLGRGTWRLVREEHDPVRFVLFLAGDESEG</sequence>
<dbReference type="RefSeq" id="WP_052884611.1">
    <property type="nucleotide sequence ID" value="NZ_CP009961.1"/>
</dbReference>
<dbReference type="Proteomes" id="UP000067434">
    <property type="component" value="Chromosome"/>
</dbReference>
<dbReference type="AlphaFoldDB" id="A0A0F7FJI6"/>
<dbReference type="PATRIC" id="fig|1550241.5.peg.1499"/>
<dbReference type="STRING" id="1550241.MA03_07245"/>
<dbReference type="KEGG" id="thf:MA03_07245"/>